<dbReference type="RefSeq" id="XP_033462016.1">
    <property type="nucleotide sequence ID" value="XM_033604173.1"/>
</dbReference>
<evidence type="ECO:0000313" key="2">
    <source>
        <dbReference type="RefSeq" id="XP_033462016.1"/>
    </source>
</evidence>
<reference evidence="2" key="3">
    <citation type="submission" date="2025-08" db="UniProtKB">
        <authorList>
            <consortium name="RefSeq"/>
        </authorList>
    </citation>
    <scope>IDENTIFICATION</scope>
    <source>
        <strain evidence="2">CBS 342.82</strain>
    </source>
</reference>
<proteinExistence type="predicted"/>
<dbReference type="GeneID" id="54361973"/>
<reference evidence="2" key="1">
    <citation type="submission" date="2020-01" db="EMBL/GenBank/DDBJ databases">
        <authorList>
            <consortium name="DOE Joint Genome Institute"/>
            <person name="Haridas S."/>
            <person name="Albert R."/>
            <person name="Binder M."/>
            <person name="Bloem J."/>
            <person name="Labutti K."/>
            <person name="Salamov A."/>
            <person name="Andreopoulos B."/>
            <person name="Baker S.E."/>
            <person name="Barry K."/>
            <person name="Bills G."/>
            <person name="Bluhm B.H."/>
            <person name="Cannon C."/>
            <person name="Castanera R."/>
            <person name="Culley D.E."/>
            <person name="Daum C."/>
            <person name="Ezra D."/>
            <person name="Gonzalez J.B."/>
            <person name="Henrissat B."/>
            <person name="Kuo A."/>
            <person name="Liang C."/>
            <person name="Lipzen A."/>
            <person name="Lutzoni F."/>
            <person name="Magnuson J."/>
            <person name="Mondo S."/>
            <person name="Nolan M."/>
            <person name="Ohm R."/>
            <person name="Pangilinan J."/>
            <person name="Park H.-J."/>
            <person name="Ramirez L."/>
            <person name="Alfaro M."/>
            <person name="Sun H."/>
            <person name="Tritt A."/>
            <person name="Yoshinaga Y."/>
            <person name="Zwiers L.-H."/>
            <person name="Turgeon B.G."/>
            <person name="Goodwin S.B."/>
            <person name="Spatafora J.W."/>
            <person name="Crous P.W."/>
            <person name="Grigoriev I.V."/>
        </authorList>
    </citation>
    <scope>NUCLEOTIDE SEQUENCE</scope>
    <source>
        <strain evidence="2">CBS 342.82</strain>
    </source>
</reference>
<dbReference type="Proteomes" id="UP000504637">
    <property type="component" value="Unplaced"/>
</dbReference>
<organism evidence="2">
    <name type="scientific">Dissoconium aciculare CBS 342.82</name>
    <dbReference type="NCBI Taxonomy" id="1314786"/>
    <lineage>
        <taxon>Eukaryota</taxon>
        <taxon>Fungi</taxon>
        <taxon>Dikarya</taxon>
        <taxon>Ascomycota</taxon>
        <taxon>Pezizomycotina</taxon>
        <taxon>Dothideomycetes</taxon>
        <taxon>Dothideomycetidae</taxon>
        <taxon>Mycosphaerellales</taxon>
        <taxon>Dissoconiaceae</taxon>
        <taxon>Dissoconium</taxon>
    </lineage>
</organism>
<protein>
    <recommendedName>
        <fullName evidence="3">DUF4219 domain-containing protein</fullName>
    </recommendedName>
</protein>
<dbReference type="Pfam" id="PF14223">
    <property type="entry name" value="Retrotran_gag_2"/>
    <property type="match status" value="1"/>
</dbReference>
<dbReference type="AlphaFoldDB" id="A0A6J3MAC7"/>
<evidence type="ECO:0000313" key="1">
    <source>
        <dbReference type="Proteomes" id="UP000504637"/>
    </source>
</evidence>
<name>A0A6J3MAC7_9PEZI</name>
<evidence type="ECO:0008006" key="3">
    <source>
        <dbReference type="Google" id="ProtNLM"/>
    </source>
</evidence>
<sequence>MTAFDTATATMTESYANKIPQLEGQSNFKIWKNLMKMALIGRGDWPYVNPIGARARKPIKLDGDSDDMYEARLSQWEVATNRAALFIVLNCSPAIQEVVSDFGSAREVWTCLDRHYGPFGPESVATVEDRLRDLVFDGSNIELYCMRYEQVVRELDVLGRKPRPEALICDFINHVSKFYPNWTEHEYYELGEGDFPSLDTVVNRLLTWTKG</sequence>
<reference evidence="2" key="2">
    <citation type="submission" date="2020-04" db="EMBL/GenBank/DDBJ databases">
        <authorList>
            <consortium name="NCBI Genome Project"/>
        </authorList>
    </citation>
    <scope>NUCLEOTIDE SEQUENCE</scope>
    <source>
        <strain evidence="2">CBS 342.82</strain>
    </source>
</reference>
<dbReference type="OrthoDB" id="8061180at2759"/>
<gene>
    <name evidence="2" type="ORF">K489DRAFT_377513</name>
</gene>
<keyword evidence="1" id="KW-1185">Reference proteome</keyword>
<accession>A0A6J3MAC7</accession>